<dbReference type="RefSeq" id="WP_163734553.1">
    <property type="nucleotide sequence ID" value="NZ_JAAGOA010000004.1"/>
</dbReference>
<feature type="transmembrane region" description="Helical" evidence="2">
    <location>
        <begin position="414"/>
        <end position="435"/>
    </location>
</feature>
<comment type="caution">
    <text evidence="3">The sequence shown here is derived from an EMBL/GenBank/DDBJ whole genome shotgun (WGS) entry which is preliminary data.</text>
</comment>
<sequence>MWDVIRSALVARRGQALILLAIAWLAGTALAAAPWYAVSARQQVGVATAERAAAPERLVSAAWRPDSSHQVPDAPVEAIRDLFTPAGFTSVVGAKAEAELLLRPTEDGSISITVAFREGVCGRLVLIGECASAPDEVMLPAALADEVDVGSGDEIAIEHFERDASGVRPVAVPVTVSGVYATVDPRDPYWADAALLGAGENREPDRATVFVAAPAMRDYQDVTYTHDLTIDPSLLATADVDRLNSDLGAGLDELRRHDFEVGAAGLYALLERVDRERRNVVTGVGVGVLLLVGLTWSALVVVVREAALQTQADVGWWRLHGAPAGRGWFVVLVQGVAPLTAGAVAGVPCGLILGRVLGGRIDGDDGRMATLLAMVLVGATLAGGLFAMVAAQLRTLRMPVRDLLHQGAVRRRRWLRSMAEIVLIALAAGAVGQAVTVGSDAHGLALLAPALTSAALVVMASWIIPRVLRWLTSRALRGGRPALALVAANLARLPGTRRVFTLAGVVVAVLTTALVGYDVNERTEADRAALEAGADRVVSVLADDPAHLLSAVRMADPDGTSAMAVVEQPTTGDMPPVLAVDSTRLAVVTGWRAEYGGAVDELAAVLRPQEPDVTVLRTERIRVDAAGRSPSRTALYASVTLREQESGEPVQAVFGPLRQTPETYTAGTPECASGCRLVGVEVLADDSEPPPSGAWVEIHRVSGGDQQQSSASASPTDPARWRPALGPRDLGPLISAAGPALRLRIPDASSAALSRNDQVFVADAPAPLPVVTAGWHPPSVAEPRLAPLSGPPVPVRPAATASLIPRLGETGAVVDLEYAERQQPATVGQGGFQVWVSSSAHPAILEELEAAGLTVLEEETLSDHLGRLAASGSAVGARFAVVVGIIGVVLLVGVLLAYAIRERPFRRAEWAALRIQGLSVKQRRVVEHGGLFAAVGAAVVVGSVAGLAAAAVGQLLRPGFVDGWSVLSTSPVRPIPALIVAATAAAVLGAAAWSVDVALVRRTRAGSVGGPASPGAATPWEAA</sequence>
<evidence type="ECO:0008006" key="5">
    <source>
        <dbReference type="Google" id="ProtNLM"/>
    </source>
</evidence>
<feature type="transmembrane region" description="Helical" evidence="2">
    <location>
        <begin position="879"/>
        <end position="900"/>
    </location>
</feature>
<evidence type="ECO:0000256" key="2">
    <source>
        <dbReference type="SAM" id="Phobius"/>
    </source>
</evidence>
<dbReference type="EMBL" id="JAAGOA010000004">
    <property type="protein sequence ID" value="NED99837.1"/>
    <property type="molecule type" value="Genomic_DNA"/>
</dbReference>
<feature type="transmembrane region" description="Helical" evidence="2">
    <location>
        <begin position="369"/>
        <end position="393"/>
    </location>
</feature>
<evidence type="ECO:0000313" key="4">
    <source>
        <dbReference type="Proteomes" id="UP000475214"/>
    </source>
</evidence>
<keyword evidence="4" id="KW-1185">Reference proteome</keyword>
<feature type="transmembrane region" description="Helical" evidence="2">
    <location>
        <begin position="328"/>
        <end position="357"/>
    </location>
</feature>
<gene>
    <name evidence="3" type="ORF">G1H10_06620</name>
</gene>
<feature type="transmembrane region" description="Helical" evidence="2">
    <location>
        <begin position="280"/>
        <end position="303"/>
    </location>
</feature>
<proteinExistence type="predicted"/>
<dbReference type="Proteomes" id="UP000475214">
    <property type="component" value="Unassembled WGS sequence"/>
</dbReference>
<feature type="transmembrane region" description="Helical" evidence="2">
    <location>
        <begin position="441"/>
        <end position="464"/>
    </location>
</feature>
<name>A0A6L9S5R7_9ACTN</name>
<keyword evidence="2" id="KW-0472">Membrane</keyword>
<reference evidence="3 4" key="1">
    <citation type="submission" date="2020-02" db="EMBL/GenBank/DDBJ databases">
        <authorList>
            <person name="Li X.-J."/>
            <person name="Han X.-M."/>
        </authorList>
    </citation>
    <scope>NUCLEOTIDE SEQUENCE [LARGE SCALE GENOMIC DNA]</scope>
    <source>
        <strain evidence="3 4">CCTCC AB 2017055</strain>
    </source>
</reference>
<feature type="transmembrane region" description="Helical" evidence="2">
    <location>
        <begin position="499"/>
        <end position="517"/>
    </location>
</feature>
<protein>
    <recommendedName>
        <fullName evidence="5">FtsX-like permease family protein</fullName>
    </recommendedName>
</protein>
<feature type="transmembrane region" description="Helical" evidence="2">
    <location>
        <begin position="975"/>
        <end position="995"/>
    </location>
</feature>
<dbReference type="AlphaFoldDB" id="A0A6L9S5R7"/>
<keyword evidence="2" id="KW-1133">Transmembrane helix</keyword>
<evidence type="ECO:0000313" key="3">
    <source>
        <dbReference type="EMBL" id="NED99837.1"/>
    </source>
</evidence>
<accession>A0A6L9S5R7</accession>
<feature type="transmembrane region" description="Helical" evidence="2">
    <location>
        <begin position="931"/>
        <end position="955"/>
    </location>
</feature>
<organism evidence="3 4">
    <name type="scientific">Phytoactinopolyspora halotolerans</name>
    <dbReference type="NCBI Taxonomy" id="1981512"/>
    <lineage>
        <taxon>Bacteria</taxon>
        <taxon>Bacillati</taxon>
        <taxon>Actinomycetota</taxon>
        <taxon>Actinomycetes</taxon>
        <taxon>Jiangellales</taxon>
        <taxon>Jiangellaceae</taxon>
        <taxon>Phytoactinopolyspora</taxon>
    </lineage>
</organism>
<evidence type="ECO:0000256" key="1">
    <source>
        <dbReference type="SAM" id="MobiDB-lite"/>
    </source>
</evidence>
<keyword evidence="2" id="KW-0812">Transmembrane</keyword>
<feature type="region of interest" description="Disordered" evidence="1">
    <location>
        <begin position="702"/>
        <end position="727"/>
    </location>
</feature>